<keyword evidence="3" id="KW-0677">Repeat</keyword>
<dbReference type="GO" id="GO:0000977">
    <property type="term" value="F:RNA polymerase II transcription regulatory region sequence-specific DNA binding"/>
    <property type="evidence" value="ECO:0007669"/>
    <property type="project" value="TreeGrafter"/>
</dbReference>
<evidence type="ECO:0000313" key="16">
    <source>
        <dbReference type="Proteomes" id="UP000318571"/>
    </source>
</evidence>
<dbReference type="SUPFAM" id="SSF57716">
    <property type="entry name" value="Glucocorticoid receptor-like (DNA-binding domain)"/>
    <property type="match status" value="1"/>
</dbReference>
<evidence type="ECO:0000259" key="13">
    <source>
        <dbReference type="PROSITE" id="PS50023"/>
    </source>
</evidence>
<feature type="region of interest" description="Disordered" evidence="12">
    <location>
        <begin position="304"/>
        <end position="349"/>
    </location>
</feature>
<feature type="compositionally biased region" description="Low complexity" evidence="12">
    <location>
        <begin position="304"/>
        <end position="315"/>
    </location>
</feature>
<dbReference type="SUPFAM" id="SSF46689">
    <property type="entry name" value="Homeodomain-like"/>
    <property type="match status" value="1"/>
</dbReference>
<feature type="compositionally biased region" description="Low complexity" evidence="12">
    <location>
        <begin position="16"/>
        <end position="30"/>
    </location>
</feature>
<feature type="domain" description="LIM zinc-binding" evidence="13">
    <location>
        <begin position="38"/>
        <end position="97"/>
    </location>
</feature>
<dbReference type="GO" id="GO:0005634">
    <property type="term" value="C:nucleus"/>
    <property type="evidence" value="ECO:0007669"/>
    <property type="project" value="UniProtKB-SubCell"/>
</dbReference>
<dbReference type="InterPro" id="IPR001356">
    <property type="entry name" value="HD"/>
</dbReference>
<dbReference type="AlphaFoldDB" id="A0A553NYT4"/>
<dbReference type="FunFam" id="2.10.110.10:FF:000136">
    <property type="entry name" value="LIM domain family"/>
    <property type="match status" value="1"/>
</dbReference>
<dbReference type="Pfam" id="PF00412">
    <property type="entry name" value="LIM"/>
    <property type="match status" value="2"/>
</dbReference>
<dbReference type="PROSITE" id="PS50071">
    <property type="entry name" value="HOMEOBOX_2"/>
    <property type="match status" value="1"/>
</dbReference>
<dbReference type="GO" id="GO:0030182">
    <property type="term" value="P:neuron differentiation"/>
    <property type="evidence" value="ECO:0007669"/>
    <property type="project" value="TreeGrafter"/>
</dbReference>
<evidence type="ECO:0000256" key="1">
    <source>
        <dbReference type="ARBA" id="ARBA00004123"/>
    </source>
</evidence>
<protein>
    <submittedName>
        <fullName evidence="15">Uncharacterized protein</fullName>
    </submittedName>
</protein>
<keyword evidence="7 9" id="KW-0371">Homeobox</keyword>
<keyword evidence="4 10" id="KW-0862">Zinc</keyword>
<evidence type="ECO:0000256" key="8">
    <source>
        <dbReference type="ARBA" id="ARBA00023242"/>
    </source>
</evidence>
<keyword evidence="5 10" id="KW-0440">LIM domain</keyword>
<comment type="caution">
    <text evidence="15">The sequence shown here is derived from an EMBL/GenBank/DDBJ whole genome shotgun (WGS) entry which is preliminary data.</text>
</comment>
<keyword evidence="16" id="KW-1185">Reference proteome</keyword>
<organism evidence="15 16">
    <name type="scientific">Tigriopus californicus</name>
    <name type="common">Marine copepod</name>
    <dbReference type="NCBI Taxonomy" id="6832"/>
    <lineage>
        <taxon>Eukaryota</taxon>
        <taxon>Metazoa</taxon>
        <taxon>Ecdysozoa</taxon>
        <taxon>Arthropoda</taxon>
        <taxon>Crustacea</taxon>
        <taxon>Multicrustacea</taxon>
        <taxon>Hexanauplia</taxon>
        <taxon>Copepoda</taxon>
        <taxon>Harpacticoida</taxon>
        <taxon>Harpacticidae</taxon>
        <taxon>Tigriopus</taxon>
    </lineage>
</organism>
<evidence type="ECO:0000256" key="12">
    <source>
        <dbReference type="SAM" id="MobiDB-lite"/>
    </source>
</evidence>
<feature type="region of interest" description="Disordered" evidence="12">
    <location>
        <begin position="1"/>
        <end position="30"/>
    </location>
</feature>
<dbReference type="EMBL" id="VCGU01000009">
    <property type="protein sequence ID" value="TRY70591.1"/>
    <property type="molecule type" value="Genomic_DNA"/>
</dbReference>
<feature type="compositionally biased region" description="Gly residues" evidence="12">
    <location>
        <begin position="1"/>
        <end position="15"/>
    </location>
</feature>
<evidence type="ECO:0000256" key="7">
    <source>
        <dbReference type="ARBA" id="ARBA00023155"/>
    </source>
</evidence>
<reference evidence="15 16" key="1">
    <citation type="journal article" date="2018" name="Nat. Ecol. Evol.">
        <title>Genomic signatures of mitonuclear coevolution across populations of Tigriopus californicus.</title>
        <authorList>
            <person name="Barreto F.S."/>
            <person name="Watson E.T."/>
            <person name="Lima T.G."/>
            <person name="Willett C.S."/>
            <person name="Edmands S."/>
            <person name="Li W."/>
            <person name="Burton R.S."/>
        </authorList>
    </citation>
    <scope>NUCLEOTIDE SEQUENCE [LARGE SCALE GENOMIC DNA]</scope>
    <source>
        <strain evidence="15 16">San Diego</strain>
    </source>
</reference>
<dbReference type="InterPro" id="IPR009057">
    <property type="entry name" value="Homeodomain-like_sf"/>
</dbReference>
<dbReference type="PROSITE" id="PS00478">
    <property type="entry name" value="LIM_DOMAIN_1"/>
    <property type="match status" value="2"/>
</dbReference>
<dbReference type="InterPro" id="IPR050453">
    <property type="entry name" value="LIM_Homeobox_TF"/>
</dbReference>
<proteinExistence type="predicted"/>
<dbReference type="PANTHER" id="PTHR24208">
    <property type="entry name" value="LIM/HOMEOBOX PROTEIN LHX"/>
    <property type="match status" value="1"/>
</dbReference>
<keyword evidence="2 10" id="KW-0479">Metal-binding</keyword>
<dbReference type="Proteomes" id="UP000318571">
    <property type="component" value="Chromosome 9"/>
</dbReference>
<dbReference type="STRING" id="6832.A0A553NYT4"/>
<sequence length="410" mass="45599">MTMGILRGGGVGVPGGSSPPTSSSVSNSMSSETSQVPICCVGCGESIKDKFVTTVLAKPWHATCVQCAECGVQLEEKCFARDGKIFCHNDFYQRYGPRCSGCQNVIHPNDMVRKAKERIFHLTCFTCVMCKRQLNTGDKLFVMMDGAFVCKDDYVAHVLNNQSNNVYFYEEGEKKSQLCGDPIDSLEMDDGNGVNKRRGPRTTIKAKQLEVLKATFSQTPKPSRHIREQLAKETELPMRVIQVWFQNKRSKERRMKQTPTTRGKFLFGTKGQKWRGFDKDNRFHFHEGRPSTTELGLYGLSPCSSNSPTSLSNSSHLMGAPLGHDPPFQQPLDGSPLPGPSPLQQNHQSPCDNFFGHRPPRLGSEVAYMDEPDHPGRDLNANLTLMSLSSCSSSAFLERDDMQDAPGESW</sequence>
<evidence type="ECO:0000256" key="5">
    <source>
        <dbReference type="ARBA" id="ARBA00023038"/>
    </source>
</evidence>
<dbReference type="InterPro" id="IPR001781">
    <property type="entry name" value="Znf_LIM"/>
</dbReference>
<keyword evidence="8 9" id="KW-0539">Nucleus</keyword>
<keyword evidence="6 9" id="KW-0238">DNA-binding</keyword>
<feature type="domain" description="Homeobox" evidence="14">
    <location>
        <begin position="195"/>
        <end position="255"/>
    </location>
</feature>
<dbReference type="SMART" id="SM00132">
    <property type="entry name" value="LIM"/>
    <property type="match status" value="2"/>
</dbReference>
<feature type="DNA-binding region" description="Homeobox" evidence="9">
    <location>
        <begin position="197"/>
        <end position="256"/>
    </location>
</feature>
<evidence type="ECO:0000259" key="14">
    <source>
        <dbReference type="PROSITE" id="PS50071"/>
    </source>
</evidence>
<dbReference type="Pfam" id="PF00046">
    <property type="entry name" value="Homeodomain"/>
    <property type="match status" value="1"/>
</dbReference>
<evidence type="ECO:0000256" key="3">
    <source>
        <dbReference type="ARBA" id="ARBA00022737"/>
    </source>
</evidence>
<evidence type="ECO:0000256" key="4">
    <source>
        <dbReference type="ARBA" id="ARBA00022833"/>
    </source>
</evidence>
<dbReference type="Gene3D" id="2.10.110.10">
    <property type="entry name" value="Cysteine Rich Protein"/>
    <property type="match status" value="2"/>
</dbReference>
<dbReference type="GO" id="GO:0046872">
    <property type="term" value="F:metal ion binding"/>
    <property type="evidence" value="ECO:0007669"/>
    <property type="project" value="UniProtKB-KW"/>
</dbReference>
<gene>
    <name evidence="15" type="ORF">TCAL_02804</name>
</gene>
<evidence type="ECO:0000256" key="9">
    <source>
        <dbReference type="PROSITE-ProRule" id="PRU00108"/>
    </source>
</evidence>
<dbReference type="PROSITE" id="PS50023">
    <property type="entry name" value="LIM_DOMAIN_2"/>
    <property type="match status" value="2"/>
</dbReference>
<name>A0A553NYT4_TIGCA</name>
<accession>A0A553NYT4</accession>
<comment type="subcellular location">
    <subcellularLocation>
        <location evidence="1 9 11">Nucleus</location>
    </subcellularLocation>
</comment>
<dbReference type="Gene3D" id="1.10.10.60">
    <property type="entry name" value="Homeodomain-like"/>
    <property type="match status" value="1"/>
</dbReference>
<dbReference type="PANTHER" id="PTHR24208:SF105">
    <property type="entry name" value="DLIM1"/>
    <property type="match status" value="1"/>
</dbReference>
<dbReference type="PROSITE" id="PS00027">
    <property type="entry name" value="HOMEOBOX_1"/>
    <property type="match status" value="1"/>
</dbReference>
<dbReference type="CDD" id="cd00086">
    <property type="entry name" value="homeodomain"/>
    <property type="match status" value="1"/>
</dbReference>
<evidence type="ECO:0000256" key="6">
    <source>
        <dbReference type="ARBA" id="ARBA00023125"/>
    </source>
</evidence>
<evidence type="ECO:0000256" key="10">
    <source>
        <dbReference type="PROSITE-ProRule" id="PRU00125"/>
    </source>
</evidence>
<dbReference type="SMART" id="SM00389">
    <property type="entry name" value="HOX"/>
    <property type="match status" value="1"/>
</dbReference>
<feature type="domain" description="LIM zinc-binding" evidence="13">
    <location>
        <begin position="98"/>
        <end position="160"/>
    </location>
</feature>
<evidence type="ECO:0000313" key="15">
    <source>
        <dbReference type="EMBL" id="TRY70591.1"/>
    </source>
</evidence>
<dbReference type="GO" id="GO:0000981">
    <property type="term" value="F:DNA-binding transcription factor activity, RNA polymerase II-specific"/>
    <property type="evidence" value="ECO:0007669"/>
    <property type="project" value="InterPro"/>
</dbReference>
<evidence type="ECO:0000256" key="2">
    <source>
        <dbReference type="ARBA" id="ARBA00022723"/>
    </source>
</evidence>
<dbReference type="FunFam" id="1.10.10.60:FF:000075">
    <property type="entry name" value="LIM/homeobox protein Lhx1"/>
    <property type="match status" value="1"/>
</dbReference>
<dbReference type="FunFam" id="2.10.110.10:FF:000006">
    <property type="entry name" value="LIM homeobox transcription factor 1-beta"/>
    <property type="match status" value="1"/>
</dbReference>
<evidence type="ECO:0000256" key="11">
    <source>
        <dbReference type="RuleBase" id="RU000682"/>
    </source>
</evidence>
<dbReference type="InterPro" id="IPR017970">
    <property type="entry name" value="Homeobox_CS"/>
</dbReference>